<gene>
    <name evidence="1" type="ORF">ACFFH7_34395</name>
</gene>
<name>A0ABV6N266_9PSEU</name>
<dbReference type="RefSeq" id="WP_273936884.1">
    <property type="nucleotide sequence ID" value="NZ_CP097263.1"/>
</dbReference>
<sequence length="313" mass="34341">MISPDNFPTPALALRSTDPVEVDRVTYFARHQANAAEDLRRQLLATDWPGLPLKRRIVMLRASFTTLVQWRYGLARQAPGRIGVGIPLDADRFRLSMREAGPNFDRLGYTGRLRAGAQWDAVSRTYVGGQDTPASRIILAYGNAALDRFAAEAPDGEVLQNVVALPDGTRVNGNRLVRRAAADQIGVNLLRRIATRGHDASRIEVGGGPIYAVTAAADDADVLYAEALRLLAQACELRREQRIRAWQTARYLLYQGPRTKKGSDAVIRAFLVAVGSVLLYQVPTIEHDADLRCMVLGQPAATTMPADAALYPR</sequence>
<keyword evidence="2" id="KW-1185">Reference proteome</keyword>
<evidence type="ECO:0000313" key="2">
    <source>
        <dbReference type="Proteomes" id="UP001589810"/>
    </source>
</evidence>
<proteinExistence type="predicted"/>
<protein>
    <submittedName>
        <fullName evidence="1">Uncharacterized protein</fullName>
    </submittedName>
</protein>
<comment type="caution">
    <text evidence="1">The sequence shown here is derived from an EMBL/GenBank/DDBJ whole genome shotgun (WGS) entry which is preliminary data.</text>
</comment>
<reference evidence="1 2" key="1">
    <citation type="submission" date="2024-09" db="EMBL/GenBank/DDBJ databases">
        <authorList>
            <person name="Sun Q."/>
            <person name="Mori K."/>
        </authorList>
    </citation>
    <scope>NUCLEOTIDE SEQUENCE [LARGE SCALE GENOMIC DNA]</scope>
    <source>
        <strain evidence="1 2">TBRC 1432</strain>
    </source>
</reference>
<organism evidence="1 2">
    <name type="scientific">Kutzneria chonburiensis</name>
    <dbReference type="NCBI Taxonomy" id="1483604"/>
    <lineage>
        <taxon>Bacteria</taxon>
        <taxon>Bacillati</taxon>
        <taxon>Actinomycetota</taxon>
        <taxon>Actinomycetes</taxon>
        <taxon>Pseudonocardiales</taxon>
        <taxon>Pseudonocardiaceae</taxon>
        <taxon>Kutzneria</taxon>
    </lineage>
</organism>
<dbReference type="EMBL" id="JBHLUD010000013">
    <property type="protein sequence ID" value="MFC0546643.1"/>
    <property type="molecule type" value="Genomic_DNA"/>
</dbReference>
<dbReference type="Proteomes" id="UP001589810">
    <property type="component" value="Unassembled WGS sequence"/>
</dbReference>
<evidence type="ECO:0000313" key="1">
    <source>
        <dbReference type="EMBL" id="MFC0546643.1"/>
    </source>
</evidence>
<accession>A0ABV6N266</accession>